<reference evidence="2" key="1">
    <citation type="journal article" date="2023" name="G3 (Bethesda)">
        <title>Whole genome assembly and annotation of the endangered Caribbean coral Acropora cervicornis.</title>
        <authorList>
            <person name="Selwyn J.D."/>
            <person name="Vollmer S.V."/>
        </authorList>
    </citation>
    <scope>NUCLEOTIDE SEQUENCE</scope>
    <source>
        <strain evidence="2">K2</strain>
    </source>
</reference>
<evidence type="ECO:0000313" key="3">
    <source>
        <dbReference type="Proteomes" id="UP001249851"/>
    </source>
</evidence>
<reference evidence="2" key="2">
    <citation type="journal article" date="2023" name="Science">
        <title>Genomic signatures of disease resistance in endangered staghorn corals.</title>
        <authorList>
            <person name="Vollmer S.V."/>
            <person name="Selwyn J.D."/>
            <person name="Despard B.A."/>
            <person name="Roesel C.L."/>
        </authorList>
    </citation>
    <scope>NUCLEOTIDE SEQUENCE</scope>
    <source>
        <strain evidence="2">K2</strain>
    </source>
</reference>
<feature type="region of interest" description="Disordered" evidence="1">
    <location>
        <begin position="104"/>
        <end position="146"/>
    </location>
</feature>
<dbReference type="Proteomes" id="UP001249851">
    <property type="component" value="Unassembled WGS sequence"/>
</dbReference>
<organism evidence="2 3">
    <name type="scientific">Acropora cervicornis</name>
    <name type="common">Staghorn coral</name>
    <dbReference type="NCBI Taxonomy" id="6130"/>
    <lineage>
        <taxon>Eukaryota</taxon>
        <taxon>Metazoa</taxon>
        <taxon>Cnidaria</taxon>
        <taxon>Anthozoa</taxon>
        <taxon>Hexacorallia</taxon>
        <taxon>Scleractinia</taxon>
        <taxon>Astrocoeniina</taxon>
        <taxon>Acroporidae</taxon>
        <taxon>Acropora</taxon>
    </lineage>
</organism>
<comment type="caution">
    <text evidence="2">The sequence shown here is derived from an EMBL/GenBank/DDBJ whole genome shotgun (WGS) entry which is preliminary data.</text>
</comment>
<feature type="compositionally biased region" description="Basic and acidic residues" evidence="1">
    <location>
        <begin position="309"/>
        <end position="324"/>
    </location>
</feature>
<protein>
    <submittedName>
        <fullName evidence="2">Uncharacterized protein</fullName>
    </submittedName>
</protein>
<feature type="non-terminal residue" evidence="2">
    <location>
        <position position="1"/>
    </location>
</feature>
<evidence type="ECO:0000313" key="2">
    <source>
        <dbReference type="EMBL" id="KAK2572694.1"/>
    </source>
</evidence>
<feature type="compositionally biased region" description="Acidic residues" evidence="1">
    <location>
        <begin position="128"/>
        <end position="139"/>
    </location>
</feature>
<dbReference type="AlphaFoldDB" id="A0AAD9R404"/>
<keyword evidence="3" id="KW-1185">Reference proteome</keyword>
<sequence>VLQRLQEACQESDWFFPWVAETSSIGGERVGTLYGHGDYDQIIILAPSSQQTPVFVDRVGGADFHNFDHKTLYERVKIMIEGLSLERERLSQWRLLRKEQEKNLQDIQEKERATTDEERRNVHVQNEDSPDEEPEEEKEEASSLLASEAHDSRRAVVVVLLNPSSHHNQSRSAMLRLCVVHEINLTTQTSLFTSPNAKTVGTLYGHGDYDQIIILAPSSQQTPVFVDRVGGYVYLNGGCYERNRRKTSKIFKRRKRATTDEERRNVHVQNEDSPDEEPKEEKEEASSLLASEVLCGSFVKLSNHAQDVSSKDEAHEQRKEEQNQKRKRRDKRSTAQRKKSKK</sequence>
<feature type="region of interest" description="Disordered" evidence="1">
    <location>
        <begin position="251"/>
        <end position="287"/>
    </location>
</feature>
<evidence type="ECO:0000256" key="1">
    <source>
        <dbReference type="SAM" id="MobiDB-lite"/>
    </source>
</evidence>
<feature type="compositionally biased region" description="Basic and acidic residues" evidence="1">
    <location>
        <begin position="104"/>
        <end position="121"/>
    </location>
</feature>
<dbReference type="EMBL" id="JARQWQ010000003">
    <property type="protein sequence ID" value="KAK2572694.1"/>
    <property type="molecule type" value="Genomic_DNA"/>
</dbReference>
<accession>A0AAD9R404</accession>
<feature type="compositionally biased region" description="Basic residues" evidence="1">
    <location>
        <begin position="325"/>
        <end position="342"/>
    </location>
</feature>
<feature type="region of interest" description="Disordered" evidence="1">
    <location>
        <begin position="305"/>
        <end position="342"/>
    </location>
</feature>
<proteinExistence type="predicted"/>
<gene>
    <name evidence="2" type="ORF">P5673_001674</name>
</gene>
<name>A0AAD9R404_ACRCE</name>